<evidence type="ECO:0000313" key="12">
    <source>
        <dbReference type="Proteomes" id="UP001497623"/>
    </source>
</evidence>
<feature type="non-terminal residue" evidence="11">
    <location>
        <position position="317"/>
    </location>
</feature>
<feature type="chain" id="PRO_5043089950" description="Carbonic anhydrase" evidence="9">
    <location>
        <begin position="22"/>
        <end position="317"/>
    </location>
</feature>
<dbReference type="Gene3D" id="3.10.200.10">
    <property type="entry name" value="Alpha carbonic anhydrase"/>
    <property type="match status" value="1"/>
</dbReference>
<name>A0AAV2QCN0_MEGNR</name>
<comment type="caution">
    <text evidence="11">The sequence shown here is derived from an EMBL/GenBank/DDBJ whole genome shotgun (WGS) entry which is preliminary data.</text>
</comment>
<dbReference type="CDD" id="cd00326">
    <property type="entry name" value="alpha_CA"/>
    <property type="match status" value="1"/>
</dbReference>
<comment type="catalytic activity">
    <reaction evidence="8 9">
        <text>hydrogencarbonate + H(+) = CO2 + H2O</text>
        <dbReference type="Rhea" id="RHEA:10748"/>
        <dbReference type="ChEBI" id="CHEBI:15377"/>
        <dbReference type="ChEBI" id="CHEBI:15378"/>
        <dbReference type="ChEBI" id="CHEBI:16526"/>
        <dbReference type="ChEBI" id="CHEBI:17544"/>
        <dbReference type="EC" id="4.2.1.1"/>
    </reaction>
</comment>
<dbReference type="PROSITE" id="PS00162">
    <property type="entry name" value="ALPHA_CA_1"/>
    <property type="match status" value="1"/>
</dbReference>
<comment type="cofactor">
    <cofactor evidence="9">
        <name>Zn(2+)</name>
        <dbReference type="ChEBI" id="CHEBI:29105"/>
    </cofactor>
</comment>
<evidence type="ECO:0000259" key="10">
    <source>
        <dbReference type="PROSITE" id="PS51144"/>
    </source>
</evidence>
<proteinExistence type="inferred from homology"/>
<feature type="signal peptide" evidence="9">
    <location>
        <begin position="1"/>
        <end position="21"/>
    </location>
</feature>
<dbReference type="GO" id="GO:0008270">
    <property type="term" value="F:zinc ion binding"/>
    <property type="evidence" value="ECO:0007669"/>
    <property type="project" value="UniProtKB-UniRule"/>
</dbReference>
<protein>
    <recommendedName>
        <fullName evidence="3 9">Carbonic anhydrase</fullName>
        <ecNumber evidence="3 9">4.2.1.1</ecNumber>
    </recommendedName>
</protein>
<dbReference type="InterPro" id="IPR001148">
    <property type="entry name" value="CA_dom"/>
</dbReference>
<evidence type="ECO:0000256" key="1">
    <source>
        <dbReference type="ARBA" id="ARBA00002904"/>
    </source>
</evidence>
<comment type="function">
    <text evidence="1 9">Reversible hydration of carbon dioxide.</text>
</comment>
<dbReference type="AlphaFoldDB" id="A0AAV2QCN0"/>
<reference evidence="11 12" key="1">
    <citation type="submission" date="2024-05" db="EMBL/GenBank/DDBJ databases">
        <authorList>
            <person name="Wallberg A."/>
        </authorList>
    </citation>
    <scope>NUCLEOTIDE SEQUENCE [LARGE SCALE GENOMIC DNA]</scope>
</reference>
<dbReference type="EMBL" id="CAXKWB010005100">
    <property type="protein sequence ID" value="CAL4076670.1"/>
    <property type="molecule type" value="Genomic_DNA"/>
</dbReference>
<organism evidence="11 12">
    <name type="scientific">Meganyctiphanes norvegica</name>
    <name type="common">Northern krill</name>
    <name type="synonym">Thysanopoda norvegica</name>
    <dbReference type="NCBI Taxonomy" id="48144"/>
    <lineage>
        <taxon>Eukaryota</taxon>
        <taxon>Metazoa</taxon>
        <taxon>Ecdysozoa</taxon>
        <taxon>Arthropoda</taxon>
        <taxon>Crustacea</taxon>
        <taxon>Multicrustacea</taxon>
        <taxon>Malacostraca</taxon>
        <taxon>Eumalacostraca</taxon>
        <taxon>Eucarida</taxon>
        <taxon>Euphausiacea</taxon>
        <taxon>Euphausiidae</taxon>
        <taxon>Meganyctiphanes</taxon>
    </lineage>
</organism>
<dbReference type="InterPro" id="IPR023561">
    <property type="entry name" value="Carbonic_anhydrase_a-class"/>
</dbReference>
<evidence type="ECO:0000256" key="9">
    <source>
        <dbReference type="RuleBase" id="RU367011"/>
    </source>
</evidence>
<dbReference type="PANTHER" id="PTHR18952">
    <property type="entry name" value="CARBONIC ANHYDRASE"/>
    <property type="match status" value="1"/>
</dbReference>
<keyword evidence="9" id="KW-0732">Signal</keyword>
<sequence>MEKMMSVILLLCLNILPSSYALPNPEAMPEPDLTIQVIQSVGGGYGSGSSGSLEENDDHDEGSCSHWKYPSTSWPDICPDYCSGQSQSPIDIVTSTLPTDNNVFRFQEYGVPINTVNLKNNGHSATISWDNSVNSLSISGGGLSGNYTLAQFHLHWGCENSQGSEHTVDGHSYPMELHLVHYKTAYGSLGEAIKHSDGLAVLGIFIEVGSENLALKPITDNLYQITEADVDVDISYNKKIEDVLPTSSDSFYRYLGSLTTPTCNEVVIWSVIKNTIEISQAQLDAFRSIKDHEGHSICDNFRYVQPLNGRTIDKINI</sequence>
<keyword evidence="6" id="KW-0325">Glycoprotein</keyword>
<dbReference type="GO" id="GO:0005886">
    <property type="term" value="C:plasma membrane"/>
    <property type="evidence" value="ECO:0007669"/>
    <property type="project" value="TreeGrafter"/>
</dbReference>
<dbReference type="GO" id="GO:0004089">
    <property type="term" value="F:carbonate dehydratase activity"/>
    <property type="evidence" value="ECO:0007669"/>
    <property type="project" value="UniProtKB-UniRule"/>
</dbReference>
<dbReference type="InterPro" id="IPR018338">
    <property type="entry name" value="Carbonic_anhydrase_a-class_CS"/>
</dbReference>
<dbReference type="FunFam" id="3.10.200.10:FF:000003">
    <property type="entry name" value="Carbonic anhydrase 12"/>
    <property type="match status" value="1"/>
</dbReference>
<dbReference type="EC" id="4.2.1.1" evidence="3 9"/>
<keyword evidence="4 9" id="KW-0479">Metal-binding</keyword>
<accession>A0AAV2QCN0</accession>
<dbReference type="Proteomes" id="UP001497623">
    <property type="component" value="Unassembled WGS sequence"/>
</dbReference>
<dbReference type="InterPro" id="IPR036398">
    <property type="entry name" value="CA_dom_sf"/>
</dbReference>
<evidence type="ECO:0000256" key="2">
    <source>
        <dbReference type="ARBA" id="ARBA00010718"/>
    </source>
</evidence>
<keyword evidence="5 9" id="KW-0862">Zinc</keyword>
<evidence type="ECO:0000256" key="4">
    <source>
        <dbReference type="ARBA" id="ARBA00022723"/>
    </source>
</evidence>
<keyword evidence="7 9" id="KW-0456">Lyase</keyword>
<feature type="domain" description="Alpha-carbonic anhydrase" evidence="10">
    <location>
        <begin position="65"/>
        <end position="316"/>
    </location>
</feature>
<evidence type="ECO:0000256" key="8">
    <source>
        <dbReference type="ARBA" id="ARBA00048348"/>
    </source>
</evidence>
<evidence type="ECO:0000313" key="11">
    <source>
        <dbReference type="EMBL" id="CAL4076670.1"/>
    </source>
</evidence>
<dbReference type="SUPFAM" id="SSF51069">
    <property type="entry name" value="Carbonic anhydrase"/>
    <property type="match status" value="1"/>
</dbReference>
<dbReference type="SMART" id="SM01057">
    <property type="entry name" value="Carb_anhydrase"/>
    <property type="match status" value="1"/>
</dbReference>
<evidence type="ECO:0000256" key="5">
    <source>
        <dbReference type="ARBA" id="ARBA00022833"/>
    </source>
</evidence>
<evidence type="ECO:0000256" key="6">
    <source>
        <dbReference type="ARBA" id="ARBA00023180"/>
    </source>
</evidence>
<keyword evidence="12" id="KW-1185">Reference proteome</keyword>
<dbReference type="Pfam" id="PF00194">
    <property type="entry name" value="Carb_anhydrase"/>
    <property type="match status" value="1"/>
</dbReference>
<dbReference type="PROSITE" id="PS51144">
    <property type="entry name" value="ALPHA_CA_2"/>
    <property type="match status" value="1"/>
</dbReference>
<comment type="similarity">
    <text evidence="2 9">Belongs to the alpha-carbonic anhydrase family.</text>
</comment>
<gene>
    <name evidence="11" type="ORF">MNOR_LOCUS10218</name>
</gene>
<evidence type="ECO:0000256" key="3">
    <source>
        <dbReference type="ARBA" id="ARBA00012925"/>
    </source>
</evidence>
<evidence type="ECO:0000256" key="7">
    <source>
        <dbReference type="ARBA" id="ARBA00023239"/>
    </source>
</evidence>
<dbReference type="PANTHER" id="PTHR18952:SF265">
    <property type="entry name" value="CARBONIC ANHYDRASE"/>
    <property type="match status" value="1"/>
</dbReference>